<accession>A0A6P4DBH3</accession>
<reference evidence="4" key="2">
    <citation type="submission" date="2025-08" db="UniProtKB">
        <authorList>
            <consortium name="RefSeq"/>
        </authorList>
    </citation>
    <scope>IDENTIFICATION</scope>
    <source>
        <tissue evidence="4">Whole plant</tissue>
    </source>
</reference>
<feature type="region of interest" description="Disordered" evidence="1">
    <location>
        <begin position="282"/>
        <end position="326"/>
    </location>
</feature>
<evidence type="ECO:0000256" key="1">
    <source>
        <dbReference type="SAM" id="MobiDB-lite"/>
    </source>
</evidence>
<feature type="compositionally biased region" description="Basic and acidic residues" evidence="1">
    <location>
        <begin position="282"/>
        <end position="309"/>
    </location>
</feature>
<feature type="domain" description="Retrotransposon gag" evidence="2">
    <location>
        <begin position="47"/>
        <end position="138"/>
    </location>
</feature>
<dbReference type="Pfam" id="PF03732">
    <property type="entry name" value="Retrotrans_gag"/>
    <property type="match status" value="1"/>
</dbReference>
<feature type="compositionally biased region" description="Basic and acidic residues" evidence="1">
    <location>
        <begin position="184"/>
        <end position="203"/>
    </location>
</feature>
<feature type="region of interest" description="Disordered" evidence="1">
    <location>
        <begin position="171"/>
        <end position="204"/>
    </location>
</feature>
<dbReference type="AlphaFoldDB" id="A0A6P4DBH3"/>
<protein>
    <submittedName>
        <fullName evidence="4">Uncharacterized protein LOC107486329</fullName>
    </submittedName>
</protein>
<dbReference type="KEGG" id="adu:107486329"/>
<dbReference type="RefSeq" id="XP_015962360.1">
    <property type="nucleotide sequence ID" value="XM_016106874.1"/>
</dbReference>
<reference evidence="3" key="1">
    <citation type="journal article" date="2016" name="Nat. Genet.">
        <title>The genome sequences of Arachis duranensis and Arachis ipaensis, the diploid ancestors of cultivated peanut.</title>
        <authorList>
            <person name="Bertioli D.J."/>
            <person name="Cannon S.B."/>
            <person name="Froenicke L."/>
            <person name="Huang G."/>
            <person name="Farmer A.D."/>
            <person name="Cannon E.K."/>
            <person name="Liu X."/>
            <person name="Gao D."/>
            <person name="Clevenger J."/>
            <person name="Dash S."/>
            <person name="Ren L."/>
            <person name="Moretzsohn M.C."/>
            <person name="Shirasawa K."/>
            <person name="Huang W."/>
            <person name="Vidigal B."/>
            <person name="Abernathy B."/>
            <person name="Chu Y."/>
            <person name="Niederhuth C.E."/>
            <person name="Umale P."/>
            <person name="Araujo A.C."/>
            <person name="Kozik A."/>
            <person name="Kim K.D."/>
            <person name="Burow M.D."/>
            <person name="Varshney R.K."/>
            <person name="Wang X."/>
            <person name="Zhang X."/>
            <person name="Barkley N."/>
            <person name="Guimaraes P.M."/>
            <person name="Isobe S."/>
            <person name="Guo B."/>
            <person name="Liao B."/>
            <person name="Stalker H.T."/>
            <person name="Schmitz R.J."/>
            <person name="Scheffler B.E."/>
            <person name="Leal-Bertioli S.C."/>
            <person name="Xun X."/>
            <person name="Jackson S.A."/>
            <person name="Michelmore R."/>
            <person name="Ozias-Akins P."/>
        </authorList>
    </citation>
    <scope>NUCLEOTIDE SEQUENCE [LARGE SCALE GENOMIC DNA]</scope>
    <source>
        <strain evidence="3">cv. V14167</strain>
    </source>
</reference>
<dbReference type="PANTHER" id="PTHR33223">
    <property type="entry name" value="CCHC-TYPE DOMAIN-CONTAINING PROTEIN"/>
    <property type="match status" value="1"/>
</dbReference>
<dbReference type="Proteomes" id="UP000515211">
    <property type="component" value="Chromosome 4"/>
</dbReference>
<dbReference type="GeneID" id="107486329"/>
<evidence type="ECO:0000259" key="2">
    <source>
        <dbReference type="Pfam" id="PF03732"/>
    </source>
</evidence>
<evidence type="ECO:0000313" key="3">
    <source>
        <dbReference type="Proteomes" id="UP000515211"/>
    </source>
</evidence>
<evidence type="ECO:0000313" key="4">
    <source>
        <dbReference type="RefSeq" id="XP_015962360.1"/>
    </source>
</evidence>
<name>A0A6P4DBH3_ARADU</name>
<dbReference type="InterPro" id="IPR005162">
    <property type="entry name" value="Retrotrans_gag_dom"/>
</dbReference>
<dbReference type="PANTHER" id="PTHR33223:SF10">
    <property type="entry name" value="AMINOTRANSFERASE-LIKE PLANT MOBILE DOMAIN-CONTAINING PROTEIN"/>
    <property type="match status" value="1"/>
</dbReference>
<gene>
    <name evidence="4" type="primary">LOC107486329</name>
</gene>
<sequence>MRAKVPRNFKSPDMNLYDGTTDPKHHLSNFKNRMYLADASDATRRKAFPTTLSKAAMKWFDSLPPRLVISFEDLSRKFLMRFFIQKDKVKHAPSLLGVKQEVKEPLRDYMKRFNKACLEIQDLPTEAVIMGLVNGLREGPFSQSISKRHPTSLSDVQERVEKYINIEKNARLQEPSWRQGPPHSAKEKEREPKKKEEVGLDRPRRYHSYTPLKVSLVDVYREICNTERLPPSRPIKNKKGGSRGDYCEYHKMYGYSTNDCYDIKNVIERLDRKGRLDRYLMERSDNYGKRKRDDEDRRDPPPQTPERHIHTISGGFAGGGLTKSSRKRHLKRVHQVGNESPDLPIISFTKKDRQGIMPRHDDLVVITMILANANLHRTLVDQGLFKPAFDKLGLDERELKAYPTPCMG</sequence>
<proteinExistence type="predicted"/>
<keyword evidence="3" id="KW-1185">Reference proteome</keyword>
<organism evidence="3 4">
    <name type="scientific">Arachis duranensis</name>
    <name type="common">Wild peanut</name>
    <dbReference type="NCBI Taxonomy" id="130453"/>
    <lineage>
        <taxon>Eukaryota</taxon>
        <taxon>Viridiplantae</taxon>
        <taxon>Streptophyta</taxon>
        <taxon>Embryophyta</taxon>
        <taxon>Tracheophyta</taxon>
        <taxon>Spermatophyta</taxon>
        <taxon>Magnoliopsida</taxon>
        <taxon>eudicotyledons</taxon>
        <taxon>Gunneridae</taxon>
        <taxon>Pentapetalae</taxon>
        <taxon>rosids</taxon>
        <taxon>fabids</taxon>
        <taxon>Fabales</taxon>
        <taxon>Fabaceae</taxon>
        <taxon>Papilionoideae</taxon>
        <taxon>50 kb inversion clade</taxon>
        <taxon>dalbergioids sensu lato</taxon>
        <taxon>Dalbergieae</taxon>
        <taxon>Pterocarpus clade</taxon>
        <taxon>Arachis</taxon>
    </lineage>
</organism>